<keyword evidence="1" id="KW-0444">Lipid biosynthesis</keyword>
<sequence>MATIAEIAEWTNGQAVSSLLECEIRRVSALDDADVDAVVFASAADALENALQSRAGVILASAKIAAEHNDKRLVLVKDPRLAFSIVGDRLRPPVVAAIHPSAVIDTTAQIGEDTNIGPGVVIGAGVRMGNSCLIGARVVVEPGVVIGDRVRIQAGAVLGALGFGYARRPDGSYLMFPQQGALVIEDDVEIGANSTIDRGALEETRIGAGTKIDNLVHIGHNCRIGRNVIIAAQTGISGSSVVEDGAILGGQVGMGEHATVGPGVILGGGAGVLSGKKLFGAGQVFWGRPARPLKQYLRDLARLSRGR</sequence>
<evidence type="ECO:0000259" key="7">
    <source>
        <dbReference type="Pfam" id="PF04613"/>
    </source>
</evidence>
<gene>
    <name evidence="8" type="ORF">SAMN05444167_1956</name>
</gene>
<evidence type="ECO:0000256" key="1">
    <source>
        <dbReference type="ARBA" id="ARBA00022516"/>
    </source>
</evidence>
<evidence type="ECO:0000313" key="9">
    <source>
        <dbReference type="Proteomes" id="UP000182427"/>
    </source>
</evidence>
<keyword evidence="6 8" id="KW-0012">Acyltransferase</keyword>
<evidence type="ECO:0000256" key="4">
    <source>
        <dbReference type="ARBA" id="ARBA00022737"/>
    </source>
</evidence>
<dbReference type="GO" id="GO:0016410">
    <property type="term" value="F:N-acyltransferase activity"/>
    <property type="evidence" value="ECO:0007669"/>
    <property type="project" value="InterPro"/>
</dbReference>
<evidence type="ECO:0000256" key="5">
    <source>
        <dbReference type="ARBA" id="ARBA00023098"/>
    </source>
</evidence>
<dbReference type="EMBL" id="LT629690">
    <property type="protein sequence ID" value="SDF28684.1"/>
    <property type="molecule type" value="Genomic_DNA"/>
</dbReference>
<dbReference type="InterPro" id="IPR007691">
    <property type="entry name" value="LpxD"/>
</dbReference>
<evidence type="ECO:0000256" key="2">
    <source>
        <dbReference type="ARBA" id="ARBA00022556"/>
    </source>
</evidence>
<organism evidence="8 9">
    <name type="scientific">Terriglobus roseus</name>
    <dbReference type="NCBI Taxonomy" id="392734"/>
    <lineage>
        <taxon>Bacteria</taxon>
        <taxon>Pseudomonadati</taxon>
        <taxon>Acidobacteriota</taxon>
        <taxon>Terriglobia</taxon>
        <taxon>Terriglobales</taxon>
        <taxon>Acidobacteriaceae</taxon>
        <taxon>Terriglobus</taxon>
    </lineage>
</organism>
<reference evidence="9" key="1">
    <citation type="submission" date="2016-10" db="EMBL/GenBank/DDBJ databases">
        <authorList>
            <person name="Varghese N."/>
            <person name="Submissions S."/>
        </authorList>
    </citation>
    <scope>NUCLEOTIDE SEQUENCE [LARGE SCALE GENOMIC DNA]</scope>
    <source>
        <strain evidence="9">GAS232</strain>
    </source>
</reference>
<dbReference type="CDD" id="cd03352">
    <property type="entry name" value="LbH_LpxD"/>
    <property type="match status" value="1"/>
</dbReference>
<protein>
    <submittedName>
        <fullName evidence="8">UDP-3-O-[3-hydroxymyristoyl] glucosamine N-acyltransferase</fullName>
    </submittedName>
</protein>
<dbReference type="Gene3D" id="3.40.1390.10">
    <property type="entry name" value="MurE/MurF, N-terminal domain"/>
    <property type="match status" value="1"/>
</dbReference>
<dbReference type="RefSeq" id="WP_083344968.1">
    <property type="nucleotide sequence ID" value="NZ_LT629690.1"/>
</dbReference>
<keyword evidence="2" id="KW-0441">Lipid A biosynthesis</keyword>
<keyword evidence="3 8" id="KW-0808">Transferase</keyword>
<proteinExistence type="predicted"/>
<keyword evidence="4" id="KW-0677">Repeat</keyword>
<dbReference type="InterPro" id="IPR011004">
    <property type="entry name" value="Trimer_LpxA-like_sf"/>
</dbReference>
<dbReference type="Pfam" id="PF04613">
    <property type="entry name" value="LpxD"/>
    <property type="match status" value="1"/>
</dbReference>
<accession>A0A1G7JV52</accession>
<dbReference type="PANTHER" id="PTHR43378:SF2">
    <property type="entry name" value="UDP-3-O-ACYLGLUCOSAMINE N-ACYLTRANSFERASE 1, MITOCHONDRIAL-RELATED"/>
    <property type="match status" value="1"/>
</dbReference>
<dbReference type="SUPFAM" id="SSF51161">
    <property type="entry name" value="Trimeric LpxA-like enzymes"/>
    <property type="match status" value="1"/>
</dbReference>
<dbReference type="OrthoDB" id="9784739at2"/>
<dbReference type="GO" id="GO:0009245">
    <property type="term" value="P:lipid A biosynthetic process"/>
    <property type="evidence" value="ECO:0007669"/>
    <property type="project" value="UniProtKB-KW"/>
</dbReference>
<dbReference type="GO" id="GO:0016020">
    <property type="term" value="C:membrane"/>
    <property type="evidence" value="ECO:0007669"/>
    <property type="project" value="GOC"/>
</dbReference>
<evidence type="ECO:0000256" key="3">
    <source>
        <dbReference type="ARBA" id="ARBA00022679"/>
    </source>
</evidence>
<evidence type="ECO:0000313" key="8">
    <source>
        <dbReference type="EMBL" id="SDF28684.1"/>
    </source>
</evidence>
<dbReference type="PANTHER" id="PTHR43378">
    <property type="entry name" value="UDP-3-O-ACYLGLUCOSAMINE N-ACYLTRANSFERASE"/>
    <property type="match status" value="1"/>
</dbReference>
<dbReference type="AlphaFoldDB" id="A0A1G7JV52"/>
<dbReference type="Pfam" id="PF14602">
    <property type="entry name" value="Hexapep_2"/>
    <property type="match status" value="1"/>
</dbReference>
<dbReference type="InterPro" id="IPR020573">
    <property type="entry name" value="UDP_GlcNAc_AcTrfase_non-rep"/>
</dbReference>
<dbReference type="NCBIfam" id="NF002060">
    <property type="entry name" value="PRK00892.1"/>
    <property type="match status" value="1"/>
</dbReference>
<dbReference type="InterPro" id="IPR001451">
    <property type="entry name" value="Hexapep"/>
</dbReference>
<dbReference type="Pfam" id="PF00132">
    <property type="entry name" value="Hexapep"/>
    <property type="match status" value="2"/>
</dbReference>
<keyword evidence="5" id="KW-0443">Lipid metabolism</keyword>
<dbReference type="NCBIfam" id="TIGR01853">
    <property type="entry name" value="lipid_A_lpxD"/>
    <property type="match status" value="1"/>
</dbReference>
<dbReference type="Proteomes" id="UP000182427">
    <property type="component" value="Chromosome I"/>
</dbReference>
<keyword evidence="9" id="KW-1185">Reference proteome</keyword>
<dbReference type="Gene3D" id="2.160.10.10">
    <property type="entry name" value="Hexapeptide repeat proteins"/>
    <property type="match status" value="1"/>
</dbReference>
<evidence type="ECO:0000256" key="6">
    <source>
        <dbReference type="ARBA" id="ARBA00023315"/>
    </source>
</evidence>
<feature type="domain" description="UDP-3-O-[3-hydroxymyristoyl] glucosamine N-acyltransferase non-repeat region" evidence="7">
    <location>
        <begin position="22"/>
        <end position="85"/>
    </location>
</feature>
<name>A0A1G7JV52_9BACT</name>